<gene>
    <name evidence="7 8" type="primary">mltG</name>
    <name evidence="8" type="ORF">E4U82_04265</name>
</gene>
<dbReference type="PANTHER" id="PTHR30518">
    <property type="entry name" value="ENDOLYTIC MUREIN TRANSGLYCOSYLASE"/>
    <property type="match status" value="1"/>
</dbReference>
<keyword evidence="4 7" id="KW-0472">Membrane</keyword>
<dbReference type="GO" id="GO:0008932">
    <property type="term" value="F:lytic endotransglycosylase activity"/>
    <property type="evidence" value="ECO:0007669"/>
    <property type="project" value="UniProtKB-UniRule"/>
</dbReference>
<dbReference type="NCBIfam" id="TIGR00247">
    <property type="entry name" value="endolytic transglycosylase MltG"/>
    <property type="match status" value="1"/>
</dbReference>
<evidence type="ECO:0000256" key="6">
    <source>
        <dbReference type="ARBA" id="ARBA00023316"/>
    </source>
</evidence>
<dbReference type="GO" id="GO:0009252">
    <property type="term" value="P:peptidoglycan biosynthetic process"/>
    <property type="evidence" value="ECO:0007669"/>
    <property type="project" value="UniProtKB-UniRule"/>
</dbReference>
<dbReference type="EMBL" id="SRHY01000003">
    <property type="protein sequence ID" value="TFJ94033.1"/>
    <property type="molecule type" value="Genomic_DNA"/>
</dbReference>
<dbReference type="RefSeq" id="WP_135108833.1">
    <property type="nucleotide sequence ID" value="NZ_SRHY01000003.1"/>
</dbReference>
<comment type="subcellular location">
    <subcellularLocation>
        <location evidence="7">Cell membrane</location>
        <topology evidence="7">Single-pass membrane protein</topology>
    </subcellularLocation>
</comment>
<protein>
    <recommendedName>
        <fullName evidence="7">Endolytic murein transglycosylase</fullName>
        <ecNumber evidence="7">4.2.2.29</ecNumber>
    </recommendedName>
    <alternativeName>
        <fullName evidence="7">Peptidoglycan lytic transglycosylase</fullName>
    </alternativeName>
    <alternativeName>
        <fullName evidence="7">Peptidoglycan polymerization terminase</fullName>
    </alternativeName>
</protein>
<accession>A0A4Y9ADZ4</accession>
<keyword evidence="9" id="KW-1185">Reference proteome</keyword>
<proteinExistence type="inferred from homology"/>
<feature type="site" description="Important for catalytic activity" evidence="7">
    <location>
        <position position="259"/>
    </location>
</feature>
<dbReference type="AlphaFoldDB" id="A0A4Y9ADZ4"/>
<comment type="caution">
    <text evidence="8">The sequence shown here is derived from an EMBL/GenBank/DDBJ whole genome shotgun (WGS) entry which is preliminary data.</text>
</comment>
<keyword evidence="2 7" id="KW-0812">Transmembrane</keyword>
<dbReference type="GO" id="GO:0005886">
    <property type="term" value="C:plasma membrane"/>
    <property type="evidence" value="ECO:0007669"/>
    <property type="project" value="UniProtKB-SubCell"/>
</dbReference>
<comment type="function">
    <text evidence="7">Functions as a peptidoglycan terminase that cleaves nascent peptidoglycan strands endolytically to terminate their elongation.</text>
</comment>
<reference evidence="8 9" key="1">
    <citation type="submission" date="2019-03" db="EMBL/GenBank/DDBJ databases">
        <title>Genome sequence of Lentibacillus salicampi ATCC BAA-719.</title>
        <authorList>
            <person name="Maclea K.S."/>
            <person name="Simoes Junior M."/>
        </authorList>
    </citation>
    <scope>NUCLEOTIDE SEQUENCE [LARGE SCALE GENOMIC DNA]</scope>
    <source>
        <strain evidence="8 9">ATCC BAA-719</strain>
    </source>
</reference>
<dbReference type="CDD" id="cd08010">
    <property type="entry name" value="MltG_like"/>
    <property type="match status" value="1"/>
</dbReference>
<dbReference type="OrthoDB" id="9814591at2"/>
<comment type="similarity">
    <text evidence="7">Belongs to the transglycosylase MltG family.</text>
</comment>
<keyword evidence="5 7" id="KW-0456">Lyase</keyword>
<evidence type="ECO:0000313" key="9">
    <source>
        <dbReference type="Proteomes" id="UP000298484"/>
    </source>
</evidence>
<dbReference type="HAMAP" id="MF_02065">
    <property type="entry name" value="MltG"/>
    <property type="match status" value="1"/>
</dbReference>
<keyword evidence="6 7" id="KW-0961">Cell wall biogenesis/degradation</keyword>
<dbReference type="PANTHER" id="PTHR30518:SF2">
    <property type="entry name" value="ENDOLYTIC MUREIN TRANSGLYCOSYLASE"/>
    <property type="match status" value="1"/>
</dbReference>
<dbReference type="GO" id="GO:0071555">
    <property type="term" value="P:cell wall organization"/>
    <property type="evidence" value="ECO:0007669"/>
    <property type="project" value="UniProtKB-KW"/>
</dbReference>
<evidence type="ECO:0000256" key="7">
    <source>
        <dbReference type="HAMAP-Rule" id="MF_02065"/>
    </source>
</evidence>
<dbReference type="EC" id="4.2.2.29" evidence="7"/>
<name>A0A4Y9ADZ4_9BACI</name>
<dbReference type="Proteomes" id="UP000298484">
    <property type="component" value="Unassembled WGS sequence"/>
</dbReference>
<dbReference type="Pfam" id="PF02618">
    <property type="entry name" value="YceG"/>
    <property type="match status" value="1"/>
</dbReference>
<evidence type="ECO:0000256" key="2">
    <source>
        <dbReference type="ARBA" id="ARBA00022692"/>
    </source>
</evidence>
<keyword evidence="3 7" id="KW-1133">Transmembrane helix</keyword>
<evidence type="ECO:0000256" key="5">
    <source>
        <dbReference type="ARBA" id="ARBA00023239"/>
    </source>
</evidence>
<comment type="catalytic activity">
    <reaction evidence="7">
        <text>a peptidoglycan chain = a peptidoglycan chain with N-acetyl-1,6-anhydromuramyl-[peptide] at the reducing end + a peptidoglycan chain with N-acetylglucosamine at the non-reducing end.</text>
        <dbReference type="EC" id="4.2.2.29"/>
    </reaction>
</comment>
<keyword evidence="1 7" id="KW-1003">Cell membrane</keyword>
<dbReference type="InterPro" id="IPR003770">
    <property type="entry name" value="MLTG-like"/>
</dbReference>
<organism evidence="8 9">
    <name type="scientific">Lentibacillus salicampi</name>
    <dbReference type="NCBI Taxonomy" id="175306"/>
    <lineage>
        <taxon>Bacteria</taxon>
        <taxon>Bacillati</taxon>
        <taxon>Bacillota</taxon>
        <taxon>Bacilli</taxon>
        <taxon>Bacillales</taxon>
        <taxon>Bacillaceae</taxon>
        <taxon>Lentibacillus</taxon>
    </lineage>
</organism>
<evidence type="ECO:0000313" key="8">
    <source>
        <dbReference type="EMBL" id="TFJ94033.1"/>
    </source>
</evidence>
<evidence type="ECO:0000256" key="4">
    <source>
        <dbReference type="ARBA" id="ARBA00023136"/>
    </source>
</evidence>
<sequence>MSKKKMSGSYKENLQKRSEDAKMVRKIAAVIIISLVLIFIVGSVSGYIYIKSALQPVDPDSDKDVDIEVPMGSSASDIAAILENNDIIKDDIVFRVYTKINNETDFQAGQYTFSPSMEIDEIIEALQNGKVMEDPTYTVTIPEGKAMDEIAEIYANEMTFSKKEFLNKVNDRSYIEALMNTYPEILSNDILNPEIRTPLEGYLFAATYKFYNKDPSIETVVNQMLEKTVNVLTPYLDEIAAQDLSVHEAVTMASLVEKEASSEKQRKRIAGLFYNRLEEEMPLQTDPTVLYALGKHKEKIIHEDLEVESPYNTYHVNSLPVGPISNFAETSLQATINPEESDYLYFLHDDEGNIHFSETNAEHNQLREKYMN</sequence>
<dbReference type="Gene3D" id="3.30.1490.480">
    <property type="entry name" value="Endolytic murein transglycosylase"/>
    <property type="match status" value="1"/>
</dbReference>
<evidence type="ECO:0000256" key="3">
    <source>
        <dbReference type="ARBA" id="ARBA00022989"/>
    </source>
</evidence>
<feature type="transmembrane region" description="Helical" evidence="7">
    <location>
        <begin position="27"/>
        <end position="50"/>
    </location>
</feature>
<evidence type="ECO:0000256" key="1">
    <source>
        <dbReference type="ARBA" id="ARBA00022475"/>
    </source>
</evidence>